<evidence type="ECO:0000256" key="5">
    <source>
        <dbReference type="ARBA" id="ARBA00022692"/>
    </source>
</evidence>
<dbReference type="InterPro" id="IPR010617">
    <property type="entry name" value="TMEM175-like"/>
</dbReference>
<comment type="catalytic activity">
    <reaction evidence="12">
        <text>K(+)(in) = K(+)(out)</text>
        <dbReference type="Rhea" id="RHEA:29463"/>
        <dbReference type="ChEBI" id="CHEBI:29103"/>
    </reaction>
</comment>
<keyword evidence="4" id="KW-0633">Potassium transport</keyword>
<keyword evidence="6" id="KW-0631">Potassium channel</keyword>
<feature type="transmembrane region" description="Helical" evidence="13">
    <location>
        <begin position="177"/>
        <end position="200"/>
    </location>
</feature>
<accession>A0A8J3IVH2</accession>
<dbReference type="Proteomes" id="UP000597444">
    <property type="component" value="Unassembled WGS sequence"/>
</dbReference>
<keyword evidence="10 13" id="KW-0472">Membrane</keyword>
<sequence>MEASENRNETGTDEARRPTALETLKKAGEDRITMLSDGIFAIAITLLVLDIRIPDGVANYEAFKEALTDDFFDGTLFYAITFAVLAAYWMNHRRLMNIVERIDGIFLWLNLLFLAFVAFFPVVSNLLKFSQFPEAVVIYTVVLAGCGYSSLLLWIYAFKNHRLVSVDRAIHHNASRFIGVSIIPTFLLLTLFLLFVPYFRSSPSDLFYTWFLLPVVNIIWRVGSTKKDKMD</sequence>
<feature type="transmembrane region" description="Helical" evidence="13">
    <location>
        <begin position="32"/>
        <end position="51"/>
    </location>
</feature>
<dbReference type="RefSeq" id="WP_220209946.1">
    <property type="nucleotide sequence ID" value="NZ_BNJK01000002.1"/>
</dbReference>
<name>A0A8J3IVH2_9CHLR</name>
<evidence type="ECO:0000256" key="2">
    <source>
        <dbReference type="ARBA" id="ARBA00006920"/>
    </source>
</evidence>
<keyword evidence="15" id="KW-1185">Reference proteome</keyword>
<dbReference type="Pfam" id="PF06736">
    <property type="entry name" value="TMEM175"/>
    <property type="match status" value="1"/>
</dbReference>
<organism evidence="14 15">
    <name type="scientific">Reticulibacter mediterranei</name>
    <dbReference type="NCBI Taxonomy" id="2778369"/>
    <lineage>
        <taxon>Bacteria</taxon>
        <taxon>Bacillati</taxon>
        <taxon>Chloroflexota</taxon>
        <taxon>Ktedonobacteria</taxon>
        <taxon>Ktedonobacterales</taxon>
        <taxon>Reticulibacteraceae</taxon>
        <taxon>Reticulibacter</taxon>
    </lineage>
</organism>
<evidence type="ECO:0000256" key="6">
    <source>
        <dbReference type="ARBA" id="ARBA00022826"/>
    </source>
</evidence>
<evidence type="ECO:0000313" key="15">
    <source>
        <dbReference type="Proteomes" id="UP000597444"/>
    </source>
</evidence>
<comment type="subcellular location">
    <subcellularLocation>
        <location evidence="1">Membrane</location>
        <topology evidence="1">Multi-pass membrane protein</topology>
    </subcellularLocation>
</comment>
<keyword evidence="11" id="KW-0407">Ion channel</keyword>
<protein>
    <recommendedName>
        <fullName evidence="16">DUF1211 domain-containing protein</fullName>
    </recommendedName>
</protein>
<evidence type="ECO:0000256" key="9">
    <source>
        <dbReference type="ARBA" id="ARBA00023065"/>
    </source>
</evidence>
<dbReference type="GO" id="GO:0015252">
    <property type="term" value="F:proton channel activity"/>
    <property type="evidence" value="ECO:0007669"/>
    <property type="project" value="InterPro"/>
</dbReference>
<comment type="similarity">
    <text evidence="2">Belongs to the TMEM175 family.</text>
</comment>
<evidence type="ECO:0000313" key="14">
    <source>
        <dbReference type="EMBL" id="GHO99298.1"/>
    </source>
</evidence>
<evidence type="ECO:0008006" key="16">
    <source>
        <dbReference type="Google" id="ProtNLM"/>
    </source>
</evidence>
<comment type="caution">
    <text evidence="14">The sequence shown here is derived from an EMBL/GenBank/DDBJ whole genome shotgun (WGS) entry which is preliminary data.</text>
</comment>
<evidence type="ECO:0000256" key="7">
    <source>
        <dbReference type="ARBA" id="ARBA00022958"/>
    </source>
</evidence>
<evidence type="ECO:0000256" key="4">
    <source>
        <dbReference type="ARBA" id="ARBA00022538"/>
    </source>
</evidence>
<dbReference type="GO" id="GO:0016020">
    <property type="term" value="C:membrane"/>
    <property type="evidence" value="ECO:0007669"/>
    <property type="project" value="UniProtKB-SubCell"/>
</dbReference>
<gene>
    <name evidence="14" type="ORF">KSF_093460</name>
</gene>
<evidence type="ECO:0000256" key="3">
    <source>
        <dbReference type="ARBA" id="ARBA00022448"/>
    </source>
</evidence>
<keyword evidence="7" id="KW-0630">Potassium</keyword>
<feature type="transmembrane region" description="Helical" evidence="13">
    <location>
        <begin position="136"/>
        <end position="156"/>
    </location>
</feature>
<evidence type="ECO:0000256" key="12">
    <source>
        <dbReference type="ARBA" id="ARBA00034430"/>
    </source>
</evidence>
<proteinExistence type="inferred from homology"/>
<reference evidence="14" key="1">
    <citation type="submission" date="2020-10" db="EMBL/GenBank/DDBJ databases">
        <title>Taxonomic study of unclassified bacteria belonging to the class Ktedonobacteria.</title>
        <authorList>
            <person name="Yabe S."/>
            <person name="Wang C.M."/>
            <person name="Zheng Y."/>
            <person name="Sakai Y."/>
            <person name="Cavaletti L."/>
            <person name="Monciardini P."/>
            <person name="Donadio S."/>
        </authorList>
    </citation>
    <scope>NUCLEOTIDE SEQUENCE</scope>
    <source>
        <strain evidence="14">ID150040</strain>
    </source>
</reference>
<dbReference type="GO" id="GO:0005267">
    <property type="term" value="F:potassium channel activity"/>
    <property type="evidence" value="ECO:0007669"/>
    <property type="project" value="UniProtKB-KW"/>
</dbReference>
<feature type="transmembrane region" description="Helical" evidence="13">
    <location>
        <begin position="71"/>
        <end position="90"/>
    </location>
</feature>
<dbReference type="PANTHER" id="PTHR31462">
    <property type="entry name" value="ENDOSOMAL/LYSOSOMAL POTASSIUM CHANNEL TMEM175"/>
    <property type="match status" value="1"/>
</dbReference>
<evidence type="ECO:0000256" key="8">
    <source>
        <dbReference type="ARBA" id="ARBA00022989"/>
    </source>
</evidence>
<evidence type="ECO:0000256" key="1">
    <source>
        <dbReference type="ARBA" id="ARBA00004141"/>
    </source>
</evidence>
<dbReference type="EMBL" id="BNJK01000002">
    <property type="protein sequence ID" value="GHO99298.1"/>
    <property type="molecule type" value="Genomic_DNA"/>
</dbReference>
<keyword evidence="3" id="KW-0813">Transport</keyword>
<keyword evidence="8 13" id="KW-1133">Transmembrane helix</keyword>
<keyword evidence="9" id="KW-0406">Ion transport</keyword>
<dbReference type="PANTHER" id="PTHR31462:SF5">
    <property type="entry name" value="ENDOSOMAL_LYSOSOMAL PROTON CHANNEL TMEM175"/>
    <property type="match status" value="1"/>
</dbReference>
<evidence type="ECO:0000256" key="10">
    <source>
        <dbReference type="ARBA" id="ARBA00023136"/>
    </source>
</evidence>
<feature type="transmembrane region" description="Helical" evidence="13">
    <location>
        <begin position="102"/>
        <end position="124"/>
    </location>
</feature>
<feature type="transmembrane region" description="Helical" evidence="13">
    <location>
        <begin position="206"/>
        <end position="223"/>
    </location>
</feature>
<dbReference type="AlphaFoldDB" id="A0A8J3IVH2"/>
<evidence type="ECO:0000256" key="13">
    <source>
        <dbReference type="SAM" id="Phobius"/>
    </source>
</evidence>
<evidence type="ECO:0000256" key="11">
    <source>
        <dbReference type="ARBA" id="ARBA00023303"/>
    </source>
</evidence>
<keyword evidence="5 13" id="KW-0812">Transmembrane</keyword>